<feature type="active site" evidence="1">
    <location>
        <position position="26"/>
    </location>
</feature>
<feature type="binding site" description="axial binding residue" evidence="2">
    <location>
        <position position="285"/>
    </location>
    <ligand>
        <name>heme</name>
        <dbReference type="ChEBI" id="CHEBI:30413"/>
    </ligand>
    <ligandPart>
        <name>Fe</name>
        <dbReference type="ChEBI" id="CHEBI:18248"/>
    </ligandPart>
</feature>
<keyword evidence="2" id="KW-0479">Metal-binding</keyword>
<dbReference type="GO" id="GO:0005737">
    <property type="term" value="C:cytoplasm"/>
    <property type="evidence" value="ECO:0007669"/>
    <property type="project" value="TreeGrafter"/>
</dbReference>
<dbReference type="PROSITE" id="PS51402">
    <property type="entry name" value="CATALASE_3"/>
    <property type="match status" value="1"/>
</dbReference>
<dbReference type="OrthoDB" id="255727at2"/>
<dbReference type="PANTHER" id="PTHR11465:SF62">
    <property type="entry name" value="CATALASE T"/>
    <property type="match status" value="1"/>
</dbReference>
<dbReference type="GO" id="GO:0042542">
    <property type="term" value="P:response to hydrogen peroxide"/>
    <property type="evidence" value="ECO:0007669"/>
    <property type="project" value="TreeGrafter"/>
</dbReference>
<keyword evidence="2" id="KW-0349">Heme</keyword>
<keyword evidence="4" id="KW-0575">Peroxidase</keyword>
<dbReference type="CDD" id="cd08153">
    <property type="entry name" value="srpA_like"/>
    <property type="match status" value="1"/>
</dbReference>
<dbReference type="GO" id="GO:0020037">
    <property type="term" value="F:heme binding"/>
    <property type="evidence" value="ECO:0007669"/>
    <property type="project" value="InterPro"/>
</dbReference>
<proteinExistence type="predicted"/>
<feature type="domain" description="Catalase core" evidence="3">
    <location>
        <begin position="2"/>
        <end position="293"/>
    </location>
</feature>
<dbReference type="GO" id="GO:0046872">
    <property type="term" value="F:metal ion binding"/>
    <property type="evidence" value="ECO:0007669"/>
    <property type="project" value="UniProtKB-KW"/>
</dbReference>
<dbReference type="InterPro" id="IPR011614">
    <property type="entry name" value="Catalase_core"/>
</dbReference>
<accession>A0A3N0E0L4</accession>
<sequence>MTVEPEAAIDQINAVFGKHPGHRALHAKGAFYQGTFTATPAAAKLSKALHLQGDPVPIRVRWSNGGGNPTVPDTATDVRGMAVSFRLPDGTATDLLGQTSPEFPLRSVEEFLALVRAAAKPYKIPFFLARHPHTFGAFVANAKAKAIVPPFSYAEVVYYPVHAYSWTAADGTQSWVRYKLTPQQGERPAGEFKGKDRLREEIAARLTAGPVRFTLEVQVAGAGDDPDDPTTSWGTEFFDAGTLEITGLDPEREQNGEIVVFDPTRVVDGVGLSKDPILLYRAGAYTSSVNRRV</sequence>
<protein>
    <submittedName>
        <fullName evidence="4">Catalase family peroxidase</fullName>
    </submittedName>
</protein>
<keyword evidence="5" id="KW-1185">Reference proteome</keyword>
<dbReference type="Pfam" id="PF00199">
    <property type="entry name" value="Catalase"/>
    <property type="match status" value="1"/>
</dbReference>
<dbReference type="SUPFAM" id="SSF56634">
    <property type="entry name" value="Heme-dependent catalase-like"/>
    <property type="match status" value="1"/>
</dbReference>
<evidence type="ECO:0000259" key="3">
    <source>
        <dbReference type="SMART" id="SM01060"/>
    </source>
</evidence>
<dbReference type="PANTHER" id="PTHR11465">
    <property type="entry name" value="CATALASE"/>
    <property type="match status" value="1"/>
</dbReference>
<dbReference type="Proteomes" id="UP000277094">
    <property type="component" value="Unassembled WGS sequence"/>
</dbReference>
<evidence type="ECO:0000313" key="5">
    <source>
        <dbReference type="Proteomes" id="UP000277094"/>
    </source>
</evidence>
<dbReference type="InterPro" id="IPR024168">
    <property type="entry name" value="Catalase_SrpA-type_pred"/>
</dbReference>
<dbReference type="EMBL" id="RJSG01000001">
    <property type="protein sequence ID" value="RNL81283.1"/>
    <property type="molecule type" value="Genomic_DNA"/>
</dbReference>
<organism evidence="4 5">
    <name type="scientific">Nocardioides marmorisolisilvae</name>
    <dbReference type="NCBI Taxonomy" id="1542737"/>
    <lineage>
        <taxon>Bacteria</taxon>
        <taxon>Bacillati</taxon>
        <taxon>Actinomycetota</taxon>
        <taxon>Actinomycetes</taxon>
        <taxon>Propionibacteriales</taxon>
        <taxon>Nocardioidaceae</taxon>
        <taxon>Nocardioides</taxon>
    </lineage>
</organism>
<dbReference type="PIRSF" id="PIRSF000296">
    <property type="entry name" value="SrpA"/>
    <property type="match status" value="1"/>
</dbReference>
<dbReference type="PRINTS" id="PR00067">
    <property type="entry name" value="CATALASE"/>
</dbReference>
<gene>
    <name evidence="4" type="ORF">EFL95_02670</name>
</gene>
<dbReference type="SMART" id="SM01060">
    <property type="entry name" value="Catalase"/>
    <property type="match status" value="1"/>
</dbReference>
<dbReference type="Gene3D" id="2.40.180.10">
    <property type="entry name" value="Catalase core domain"/>
    <property type="match status" value="1"/>
</dbReference>
<dbReference type="GO" id="GO:0042744">
    <property type="term" value="P:hydrogen peroxide catabolic process"/>
    <property type="evidence" value="ECO:0007669"/>
    <property type="project" value="TreeGrafter"/>
</dbReference>
<evidence type="ECO:0000256" key="2">
    <source>
        <dbReference type="PIRSR" id="PIRSR000296-2"/>
    </source>
</evidence>
<dbReference type="Gene3D" id="1.20.1280.120">
    <property type="match status" value="1"/>
</dbReference>
<name>A0A3N0E0L4_9ACTN</name>
<dbReference type="InterPro" id="IPR018028">
    <property type="entry name" value="Catalase"/>
</dbReference>
<dbReference type="InterPro" id="IPR020835">
    <property type="entry name" value="Catalase_sf"/>
</dbReference>
<comment type="caution">
    <text evidence="4">The sequence shown here is derived from an EMBL/GenBank/DDBJ whole genome shotgun (WGS) entry which is preliminary data.</text>
</comment>
<keyword evidence="4" id="KW-0560">Oxidoreductase</keyword>
<reference evidence="4 5" key="1">
    <citation type="submission" date="2018-11" db="EMBL/GenBank/DDBJ databases">
        <authorList>
            <person name="Li F."/>
        </authorList>
    </citation>
    <scope>NUCLEOTIDE SEQUENCE [LARGE SCALE GENOMIC DNA]</scope>
    <source>
        <strain evidence="4 5">KIS18-7</strain>
    </source>
</reference>
<dbReference type="AlphaFoldDB" id="A0A3N0E0L4"/>
<keyword evidence="2" id="KW-0408">Iron</keyword>
<evidence type="ECO:0000256" key="1">
    <source>
        <dbReference type="PIRSR" id="PIRSR000296-1"/>
    </source>
</evidence>
<evidence type="ECO:0000313" key="4">
    <source>
        <dbReference type="EMBL" id="RNL81283.1"/>
    </source>
</evidence>
<dbReference type="RefSeq" id="WP_123232486.1">
    <property type="nucleotide sequence ID" value="NZ_RJSG01000001.1"/>
</dbReference>
<dbReference type="GO" id="GO:0004096">
    <property type="term" value="F:catalase activity"/>
    <property type="evidence" value="ECO:0007669"/>
    <property type="project" value="InterPro"/>
</dbReference>